<organism evidence="2 3">
    <name type="scientific">Chara braunii</name>
    <name type="common">Braun's stonewort</name>
    <dbReference type="NCBI Taxonomy" id="69332"/>
    <lineage>
        <taxon>Eukaryota</taxon>
        <taxon>Viridiplantae</taxon>
        <taxon>Streptophyta</taxon>
        <taxon>Charophyceae</taxon>
        <taxon>Charales</taxon>
        <taxon>Characeae</taxon>
        <taxon>Chara</taxon>
    </lineage>
</organism>
<comment type="caution">
    <text evidence="2">The sequence shown here is derived from an EMBL/GenBank/DDBJ whole genome shotgun (WGS) entry which is preliminary data.</text>
</comment>
<name>A0A388K4Z4_CHABU</name>
<feature type="compositionally biased region" description="Low complexity" evidence="1">
    <location>
        <begin position="47"/>
        <end position="56"/>
    </location>
</feature>
<dbReference type="Proteomes" id="UP000265515">
    <property type="component" value="Unassembled WGS sequence"/>
</dbReference>
<keyword evidence="3" id="KW-1185">Reference proteome</keyword>
<evidence type="ECO:0000313" key="3">
    <source>
        <dbReference type="Proteomes" id="UP000265515"/>
    </source>
</evidence>
<protein>
    <submittedName>
        <fullName evidence="2">Uncharacterized protein</fullName>
    </submittedName>
</protein>
<feature type="compositionally biased region" description="Gly residues" evidence="1">
    <location>
        <begin position="27"/>
        <end position="46"/>
    </location>
</feature>
<dbReference type="Gramene" id="GBG65111">
    <property type="protein sequence ID" value="GBG65111"/>
    <property type="gene ID" value="CBR_g49474"/>
</dbReference>
<sequence>MTSRRSSIREIWGDLATEVTITFPGDFAGGGGTISNTCGGGGGSNEGGRSSSSSSSSGGGGGNSGGGDSSSGGGGGTISSRSGGEVAAAEEDIAAAAQVPDVAMNRDGADDAEGGEAVEEHLVQQFITEELDPVVAGITSGVARGLGMLDSEMGTHFDFDMSTGLPPSCGGAASTDRAPSRGEAESEKGTQTPRDRTTSESPDATRDIMERERARLMASNDPRAQAFVRALEERRRRERGRDVGQGGAVVGEDAMKVVAAKAEEGMEGGP</sequence>
<feature type="compositionally biased region" description="Basic and acidic residues" evidence="1">
    <location>
        <begin position="178"/>
        <end position="208"/>
    </location>
</feature>
<feature type="compositionally biased region" description="Gly residues" evidence="1">
    <location>
        <begin position="57"/>
        <end position="77"/>
    </location>
</feature>
<evidence type="ECO:0000256" key="1">
    <source>
        <dbReference type="SAM" id="MobiDB-lite"/>
    </source>
</evidence>
<dbReference type="EMBL" id="BFEA01000058">
    <property type="protein sequence ID" value="GBG65111.1"/>
    <property type="molecule type" value="Genomic_DNA"/>
</dbReference>
<feature type="region of interest" description="Disordered" evidence="1">
    <location>
        <begin position="25"/>
        <end position="114"/>
    </location>
</feature>
<reference evidence="2 3" key="1">
    <citation type="journal article" date="2018" name="Cell">
        <title>The Chara Genome: Secondary Complexity and Implications for Plant Terrestrialization.</title>
        <authorList>
            <person name="Nishiyama T."/>
            <person name="Sakayama H."/>
            <person name="Vries J.D."/>
            <person name="Buschmann H."/>
            <person name="Saint-Marcoux D."/>
            <person name="Ullrich K.K."/>
            <person name="Haas F.B."/>
            <person name="Vanderstraeten L."/>
            <person name="Becker D."/>
            <person name="Lang D."/>
            <person name="Vosolsobe S."/>
            <person name="Rombauts S."/>
            <person name="Wilhelmsson P.K.I."/>
            <person name="Janitza P."/>
            <person name="Kern R."/>
            <person name="Heyl A."/>
            <person name="Rumpler F."/>
            <person name="Villalobos L.I.A.C."/>
            <person name="Clay J.M."/>
            <person name="Skokan R."/>
            <person name="Toyoda A."/>
            <person name="Suzuki Y."/>
            <person name="Kagoshima H."/>
            <person name="Schijlen E."/>
            <person name="Tajeshwar N."/>
            <person name="Catarino B."/>
            <person name="Hetherington A.J."/>
            <person name="Saltykova A."/>
            <person name="Bonnot C."/>
            <person name="Breuninger H."/>
            <person name="Symeonidi A."/>
            <person name="Radhakrishnan G.V."/>
            <person name="Van Nieuwerburgh F."/>
            <person name="Deforce D."/>
            <person name="Chang C."/>
            <person name="Karol K.G."/>
            <person name="Hedrich R."/>
            <person name="Ulvskov P."/>
            <person name="Glockner G."/>
            <person name="Delwiche C.F."/>
            <person name="Petrasek J."/>
            <person name="Van de Peer Y."/>
            <person name="Friml J."/>
            <person name="Beilby M."/>
            <person name="Dolan L."/>
            <person name="Kohara Y."/>
            <person name="Sugano S."/>
            <person name="Fujiyama A."/>
            <person name="Delaux P.-M."/>
            <person name="Quint M."/>
            <person name="TheiBen G."/>
            <person name="Hagemann M."/>
            <person name="Harholt J."/>
            <person name="Dunand C."/>
            <person name="Zachgo S."/>
            <person name="Langdale J."/>
            <person name="Maumus F."/>
            <person name="Straeten D.V.D."/>
            <person name="Gould S.B."/>
            <person name="Rensing S.A."/>
        </authorList>
    </citation>
    <scope>NUCLEOTIDE SEQUENCE [LARGE SCALE GENOMIC DNA]</scope>
    <source>
        <strain evidence="2 3">S276</strain>
    </source>
</reference>
<dbReference type="AlphaFoldDB" id="A0A388K4Z4"/>
<feature type="compositionally biased region" description="Low complexity" evidence="1">
    <location>
        <begin position="78"/>
        <end position="87"/>
    </location>
</feature>
<proteinExistence type="predicted"/>
<gene>
    <name evidence="2" type="ORF">CBR_g49474</name>
</gene>
<evidence type="ECO:0000313" key="2">
    <source>
        <dbReference type="EMBL" id="GBG65111.1"/>
    </source>
</evidence>
<feature type="region of interest" description="Disordered" evidence="1">
    <location>
        <begin position="159"/>
        <end position="208"/>
    </location>
</feature>
<accession>A0A388K4Z4</accession>